<comment type="caution">
    <text evidence="5">The sequence shown here is derived from an EMBL/GenBank/DDBJ whole genome shotgun (WGS) entry which is preliminary data.</text>
</comment>
<dbReference type="GO" id="GO:0042626">
    <property type="term" value="F:ATPase-coupled transmembrane transporter activity"/>
    <property type="evidence" value="ECO:0007669"/>
    <property type="project" value="TreeGrafter"/>
</dbReference>
<evidence type="ECO:0000256" key="4">
    <source>
        <dbReference type="ARBA" id="ARBA00023136"/>
    </source>
</evidence>
<dbReference type="SUPFAM" id="SSF52540">
    <property type="entry name" value="P-loop containing nucleoside triphosphate hydrolases"/>
    <property type="match status" value="1"/>
</dbReference>
<evidence type="ECO:0000256" key="3">
    <source>
        <dbReference type="ARBA" id="ARBA00022989"/>
    </source>
</evidence>
<keyword evidence="3" id="KW-1133">Transmembrane helix</keyword>
<dbReference type="GO" id="GO:0042760">
    <property type="term" value="P:very long-chain fatty acid catabolic process"/>
    <property type="evidence" value="ECO:0007669"/>
    <property type="project" value="TreeGrafter"/>
</dbReference>
<feature type="non-terminal residue" evidence="5">
    <location>
        <position position="1"/>
    </location>
</feature>
<keyword evidence="4" id="KW-0472">Membrane</keyword>
<keyword evidence="1" id="KW-0813">Transport</keyword>
<dbReference type="GO" id="GO:0006635">
    <property type="term" value="P:fatty acid beta-oxidation"/>
    <property type="evidence" value="ECO:0007669"/>
    <property type="project" value="TreeGrafter"/>
</dbReference>
<dbReference type="PANTHER" id="PTHR11384:SF59">
    <property type="entry name" value="LYSOSOMAL COBALAMIN TRANSPORTER ABCD4"/>
    <property type="match status" value="1"/>
</dbReference>
<dbReference type="PANTHER" id="PTHR11384">
    <property type="entry name" value="ATP-BINDING CASSETTE, SUB-FAMILY D MEMBER"/>
    <property type="match status" value="1"/>
</dbReference>
<proteinExistence type="predicted"/>
<evidence type="ECO:0000313" key="6">
    <source>
        <dbReference type="Proteomes" id="UP000265618"/>
    </source>
</evidence>
<reference evidence="5 6" key="1">
    <citation type="journal article" date="2018" name="PLoS ONE">
        <title>The draft genome of Kipferlia bialata reveals reductive genome evolution in fornicate parasites.</title>
        <authorList>
            <person name="Tanifuji G."/>
            <person name="Takabayashi S."/>
            <person name="Kume K."/>
            <person name="Takagi M."/>
            <person name="Nakayama T."/>
            <person name="Kamikawa R."/>
            <person name="Inagaki Y."/>
            <person name="Hashimoto T."/>
        </authorList>
    </citation>
    <scope>NUCLEOTIDE SEQUENCE [LARGE SCALE GENOMIC DNA]</scope>
    <source>
        <strain evidence="5">NY0173</strain>
    </source>
</reference>
<dbReference type="Proteomes" id="UP000265618">
    <property type="component" value="Unassembled WGS sequence"/>
</dbReference>
<dbReference type="InterPro" id="IPR050835">
    <property type="entry name" value="ABC_transporter_sub-D"/>
</dbReference>
<dbReference type="OrthoDB" id="422637at2759"/>
<accession>A0A9K3GQQ2</accession>
<dbReference type="Gene3D" id="3.40.50.300">
    <property type="entry name" value="P-loop containing nucleotide triphosphate hydrolases"/>
    <property type="match status" value="1"/>
</dbReference>
<dbReference type="GO" id="GO:0005524">
    <property type="term" value="F:ATP binding"/>
    <property type="evidence" value="ECO:0007669"/>
    <property type="project" value="TreeGrafter"/>
</dbReference>
<sequence>GLARLLFHSPAFAVMDESTAALPIDIEESILSECVSRGITLLSVAHRPTVFKHHRYNLHVTKEGWELREFLHTE</sequence>
<protein>
    <recommendedName>
        <fullName evidence="7">ABC transporter domain-containing protein</fullName>
    </recommendedName>
</protein>
<evidence type="ECO:0008006" key="7">
    <source>
        <dbReference type="Google" id="ProtNLM"/>
    </source>
</evidence>
<keyword evidence="6" id="KW-1185">Reference proteome</keyword>
<dbReference type="GO" id="GO:0007031">
    <property type="term" value="P:peroxisome organization"/>
    <property type="evidence" value="ECO:0007669"/>
    <property type="project" value="TreeGrafter"/>
</dbReference>
<evidence type="ECO:0000256" key="1">
    <source>
        <dbReference type="ARBA" id="ARBA00022448"/>
    </source>
</evidence>
<dbReference type="GO" id="GO:0005324">
    <property type="term" value="F:long-chain fatty acid transmembrane transporter activity"/>
    <property type="evidence" value="ECO:0007669"/>
    <property type="project" value="TreeGrafter"/>
</dbReference>
<dbReference type="GO" id="GO:0015910">
    <property type="term" value="P:long-chain fatty acid import into peroxisome"/>
    <property type="evidence" value="ECO:0007669"/>
    <property type="project" value="TreeGrafter"/>
</dbReference>
<evidence type="ECO:0000256" key="2">
    <source>
        <dbReference type="ARBA" id="ARBA00022692"/>
    </source>
</evidence>
<evidence type="ECO:0000313" key="5">
    <source>
        <dbReference type="EMBL" id="GIQ91155.1"/>
    </source>
</evidence>
<keyword evidence="2" id="KW-0812">Transmembrane</keyword>
<dbReference type="InterPro" id="IPR027417">
    <property type="entry name" value="P-loop_NTPase"/>
</dbReference>
<dbReference type="GO" id="GO:0005778">
    <property type="term" value="C:peroxisomal membrane"/>
    <property type="evidence" value="ECO:0007669"/>
    <property type="project" value="TreeGrafter"/>
</dbReference>
<dbReference type="EMBL" id="BDIP01007243">
    <property type="protein sequence ID" value="GIQ91155.1"/>
    <property type="molecule type" value="Genomic_DNA"/>
</dbReference>
<dbReference type="AlphaFoldDB" id="A0A9K3GQQ2"/>
<organism evidence="5 6">
    <name type="scientific">Kipferlia bialata</name>
    <dbReference type="NCBI Taxonomy" id="797122"/>
    <lineage>
        <taxon>Eukaryota</taxon>
        <taxon>Metamonada</taxon>
        <taxon>Carpediemonas-like organisms</taxon>
        <taxon>Kipferlia</taxon>
    </lineage>
</organism>
<gene>
    <name evidence="5" type="ORF">KIPB_014278</name>
</gene>
<name>A0A9K3GQQ2_9EUKA</name>